<keyword evidence="7" id="KW-1185">Reference proteome</keyword>
<feature type="binding site" evidence="3">
    <location>
        <position position="164"/>
    </location>
    <ligand>
        <name>Cu cation</name>
        <dbReference type="ChEBI" id="CHEBI:23378"/>
    </ligand>
</feature>
<dbReference type="EMBL" id="QYYH01000038">
    <property type="protein sequence ID" value="RJY17617.1"/>
    <property type="molecule type" value="Genomic_DNA"/>
</dbReference>
<evidence type="ECO:0000256" key="2">
    <source>
        <dbReference type="ARBA" id="ARBA00023008"/>
    </source>
</evidence>
<dbReference type="AlphaFoldDB" id="A0A3A6TTQ9"/>
<dbReference type="GO" id="GO:0046872">
    <property type="term" value="F:metal ion binding"/>
    <property type="evidence" value="ECO:0007669"/>
    <property type="project" value="UniProtKB-KW"/>
</dbReference>
<keyword evidence="2 3" id="KW-0186">Copper</keyword>
<evidence type="ECO:0000256" key="1">
    <source>
        <dbReference type="ARBA" id="ARBA00010996"/>
    </source>
</evidence>
<evidence type="ECO:0000256" key="4">
    <source>
        <dbReference type="PIRSR" id="PIRSR603782-2"/>
    </source>
</evidence>
<accession>A0A3A6TTQ9</accession>
<feature type="binding site" evidence="3">
    <location>
        <position position="78"/>
    </location>
    <ligand>
        <name>Cu cation</name>
        <dbReference type="ChEBI" id="CHEBI:23378"/>
    </ligand>
</feature>
<dbReference type="Gene3D" id="3.40.30.10">
    <property type="entry name" value="Glutaredoxin"/>
    <property type="match status" value="1"/>
</dbReference>
<sequence>MKKVITLGLAATLIAGLGAAWAIQYQKKSTPLVLTTSFEYPQKTPLRAFQLTDQYGKVFDNSRLQGKWTLFFAGYTSCPDVCPTAMTKLAAAYPKLKAEAPFQIVFISVDPKRDSTKKLRDYTAFFNKEFIAVTGEHKQLLPITRNLGMAYAMVGDGDDYVVDHSASMTLVSPKGERVAIIKPSGEVGKVPQIKNKNLIADIHQLINKLG</sequence>
<reference evidence="6 7" key="1">
    <citation type="submission" date="2018-09" db="EMBL/GenBank/DDBJ databases">
        <title>Phylogeny of the Shewanellaceae, and recommendation for two new genera, Pseudoshewanella and Parashewanella.</title>
        <authorList>
            <person name="Wang G."/>
        </authorList>
    </citation>
    <scope>NUCLEOTIDE SEQUENCE [LARGE SCALE GENOMIC DNA]</scope>
    <source>
        <strain evidence="6 7">KCTC 22492</strain>
    </source>
</reference>
<dbReference type="Proteomes" id="UP000273022">
    <property type="component" value="Unassembled WGS sequence"/>
</dbReference>
<proteinExistence type="inferred from homology"/>
<dbReference type="InterPro" id="IPR013766">
    <property type="entry name" value="Thioredoxin_domain"/>
</dbReference>
<dbReference type="Pfam" id="PF02630">
    <property type="entry name" value="SCO1-SenC"/>
    <property type="match status" value="1"/>
</dbReference>
<evidence type="ECO:0000313" key="7">
    <source>
        <dbReference type="Proteomes" id="UP000273022"/>
    </source>
</evidence>
<dbReference type="OrthoDB" id="9790194at2"/>
<feature type="disulfide bond" description="Redox-active" evidence="4">
    <location>
        <begin position="78"/>
        <end position="82"/>
    </location>
</feature>
<dbReference type="InterPro" id="IPR036249">
    <property type="entry name" value="Thioredoxin-like_sf"/>
</dbReference>
<dbReference type="CDD" id="cd02968">
    <property type="entry name" value="SCO"/>
    <property type="match status" value="1"/>
</dbReference>
<dbReference type="RefSeq" id="WP_121853113.1">
    <property type="nucleotide sequence ID" value="NZ_CP037952.1"/>
</dbReference>
<evidence type="ECO:0000259" key="5">
    <source>
        <dbReference type="PROSITE" id="PS51352"/>
    </source>
</evidence>
<evidence type="ECO:0000256" key="3">
    <source>
        <dbReference type="PIRSR" id="PIRSR603782-1"/>
    </source>
</evidence>
<organism evidence="6 7">
    <name type="scientific">Parashewanella spongiae</name>
    <dbReference type="NCBI Taxonomy" id="342950"/>
    <lineage>
        <taxon>Bacteria</taxon>
        <taxon>Pseudomonadati</taxon>
        <taxon>Pseudomonadota</taxon>
        <taxon>Gammaproteobacteria</taxon>
        <taxon>Alteromonadales</taxon>
        <taxon>Shewanellaceae</taxon>
        <taxon>Parashewanella</taxon>
    </lineage>
</organism>
<name>A0A3A6TTQ9_9GAMM</name>
<comment type="similarity">
    <text evidence="1">Belongs to the SCO1/2 family.</text>
</comment>
<feature type="domain" description="Thioredoxin" evidence="5">
    <location>
        <begin position="40"/>
        <end position="204"/>
    </location>
</feature>
<dbReference type="InterPro" id="IPR003782">
    <property type="entry name" value="SCO1/SenC"/>
</dbReference>
<dbReference type="PANTHER" id="PTHR12151:SF25">
    <property type="entry name" value="LINALOOL DEHYDRATASE_ISOMERASE DOMAIN-CONTAINING PROTEIN"/>
    <property type="match status" value="1"/>
</dbReference>
<keyword evidence="3" id="KW-0479">Metal-binding</keyword>
<keyword evidence="4" id="KW-1015">Disulfide bond</keyword>
<feature type="binding site" evidence="3">
    <location>
        <position position="82"/>
    </location>
    <ligand>
        <name>Cu cation</name>
        <dbReference type="ChEBI" id="CHEBI:23378"/>
    </ligand>
</feature>
<dbReference type="PROSITE" id="PS51352">
    <property type="entry name" value="THIOREDOXIN_2"/>
    <property type="match status" value="1"/>
</dbReference>
<gene>
    <name evidence="6" type="ORF">D5R81_07915</name>
</gene>
<dbReference type="PANTHER" id="PTHR12151">
    <property type="entry name" value="ELECTRON TRANSPORT PROTIN SCO1/SENC FAMILY MEMBER"/>
    <property type="match status" value="1"/>
</dbReference>
<dbReference type="SUPFAM" id="SSF52833">
    <property type="entry name" value="Thioredoxin-like"/>
    <property type="match status" value="1"/>
</dbReference>
<protein>
    <submittedName>
        <fullName evidence="6">SCO family protein</fullName>
    </submittedName>
</protein>
<comment type="caution">
    <text evidence="6">The sequence shown here is derived from an EMBL/GenBank/DDBJ whole genome shotgun (WGS) entry which is preliminary data.</text>
</comment>
<evidence type="ECO:0000313" key="6">
    <source>
        <dbReference type="EMBL" id="RJY17617.1"/>
    </source>
</evidence>